<dbReference type="EMBL" id="FRFG01000004">
    <property type="protein sequence ID" value="SHO54515.1"/>
    <property type="molecule type" value="Genomic_DNA"/>
</dbReference>
<feature type="domain" description="Response regulatory" evidence="2">
    <location>
        <begin position="5"/>
        <end position="121"/>
    </location>
</feature>
<organism evidence="4 5">
    <name type="scientific">Vibrio quintilis</name>
    <dbReference type="NCBI Taxonomy" id="1117707"/>
    <lineage>
        <taxon>Bacteria</taxon>
        <taxon>Pseudomonadati</taxon>
        <taxon>Pseudomonadota</taxon>
        <taxon>Gammaproteobacteria</taxon>
        <taxon>Vibrionales</taxon>
        <taxon>Vibrionaceae</taxon>
        <taxon>Vibrio</taxon>
    </lineage>
</organism>
<accession>A0A1M7YPK2</accession>
<evidence type="ECO:0000313" key="4">
    <source>
        <dbReference type="EMBL" id="SHO54515.1"/>
    </source>
</evidence>
<dbReference type="SMART" id="SM00471">
    <property type="entry name" value="HDc"/>
    <property type="match status" value="1"/>
</dbReference>
<dbReference type="Pfam" id="PF00072">
    <property type="entry name" value="Response_reg"/>
    <property type="match status" value="1"/>
</dbReference>
<dbReference type="InterPro" id="IPR052020">
    <property type="entry name" value="Cyclic_di-GMP/3'3'-cGAMP_PDE"/>
</dbReference>
<dbReference type="InterPro" id="IPR003607">
    <property type="entry name" value="HD/PDEase_dom"/>
</dbReference>
<dbReference type="CDD" id="cd00077">
    <property type="entry name" value="HDc"/>
    <property type="match status" value="1"/>
</dbReference>
<protein>
    <submittedName>
        <fullName evidence="4">Cyclic di-GMP phosphodiesterase response regulator RpfG</fullName>
        <ecNumber evidence="4">3.1.4.52</ecNumber>
    </submittedName>
</protein>
<dbReference type="CDD" id="cd19920">
    <property type="entry name" value="REC_PA4781-like"/>
    <property type="match status" value="1"/>
</dbReference>
<evidence type="ECO:0000259" key="2">
    <source>
        <dbReference type="PROSITE" id="PS50110"/>
    </source>
</evidence>
<keyword evidence="4" id="KW-0378">Hydrolase</keyword>
<dbReference type="Gene3D" id="3.40.50.2300">
    <property type="match status" value="1"/>
</dbReference>
<dbReference type="OrthoDB" id="6210373at2"/>
<feature type="modified residue" description="4-aspartylphosphate" evidence="1">
    <location>
        <position position="54"/>
    </location>
</feature>
<dbReference type="InterPro" id="IPR001789">
    <property type="entry name" value="Sig_transdc_resp-reg_receiver"/>
</dbReference>
<dbReference type="PROSITE" id="PS50110">
    <property type="entry name" value="RESPONSE_REGULATORY"/>
    <property type="match status" value="1"/>
</dbReference>
<dbReference type="InterPro" id="IPR037522">
    <property type="entry name" value="HD_GYP_dom"/>
</dbReference>
<dbReference type="EC" id="3.1.4.52" evidence="4"/>
<dbReference type="GO" id="GO:0000160">
    <property type="term" value="P:phosphorelay signal transduction system"/>
    <property type="evidence" value="ECO:0007669"/>
    <property type="project" value="InterPro"/>
</dbReference>
<dbReference type="STRING" id="1117707.VQ7734_00229"/>
<keyword evidence="5" id="KW-1185">Reference proteome</keyword>
<dbReference type="SMART" id="SM00448">
    <property type="entry name" value="REC"/>
    <property type="match status" value="1"/>
</dbReference>
<evidence type="ECO:0000259" key="3">
    <source>
        <dbReference type="PROSITE" id="PS51832"/>
    </source>
</evidence>
<dbReference type="GO" id="GO:0071111">
    <property type="term" value="F:cyclic-guanylate-specific phosphodiesterase activity"/>
    <property type="evidence" value="ECO:0007669"/>
    <property type="project" value="UniProtKB-EC"/>
</dbReference>
<dbReference type="AlphaFoldDB" id="A0A1M7YPK2"/>
<reference evidence="5" key="1">
    <citation type="submission" date="2016-12" db="EMBL/GenBank/DDBJ databases">
        <authorList>
            <person name="Rodrigo-Torres L."/>
            <person name="Arahal R.D."/>
            <person name="Lucena T."/>
        </authorList>
    </citation>
    <scope>NUCLEOTIDE SEQUENCE [LARGE SCALE GENOMIC DNA]</scope>
</reference>
<dbReference type="RefSeq" id="WP_073579429.1">
    <property type="nucleotide sequence ID" value="NZ_AP024898.1"/>
</dbReference>
<dbReference type="PROSITE" id="PS51832">
    <property type="entry name" value="HD_GYP"/>
    <property type="match status" value="1"/>
</dbReference>
<dbReference type="PANTHER" id="PTHR45228:SF5">
    <property type="entry name" value="CYCLIC DI-GMP PHOSPHODIESTERASE VC_1348-RELATED"/>
    <property type="match status" value="1"/>
</dbReference>
<dbReference type="Gene3D" id="1.10.3210.10">
    <property type="entry name" value="Hypothetical protein af1432"/>
    <property type="match status" value="1"/>
</dbReference>
<sequence>MDKQVVLVVDDTSDNIDVISGILRSDYKVKAALSGQKALKIAQSTPAPDIILLDVMMPEMDGYEVCRRLKDNPQTRNIPVIFVTAKDADSDEAFGLDLGAVDYITKPVSPAIVQARVRTHLSLYDQNRHLEKTVRERTKDLIQTQLQIIRRLGRAAEFKDNETGLHVIRMSHYSRLIAEALDLPDNYSDLIFKAAPMHDVGKIGIPDSVLLKPGKLDDQEWELMRQHPQFGTDIIGYHDSELLKEAGIIALAHHEKWDGSGYPNGLKGEEIPLSARIVAIADVFDALTTERPYKKAWEVSDAVALIDQESGRHFDPELVAVFHQVLPDILEIKQEYAEESAS</sequence>
<dbReference type="Proteomes" id="UP000184600">
    <property type="component" value="Unassembled WGS sequence"/>
</dbReference>
<dbReference type="SUPFAM" id="SSF52172">
    <property type="entry name" value="CheY-like"/>
    <property type="match status" value="1"/>
</dbReference>
<feature type="domain" description="HD-GYP" evidence="3">
    <location>
        <begin position="141"/>
        <end position="338"/>
    </location>
</feature>
<name>A0A1M7YPK2_9VIBR</name>
<evidence type="ECO:0000313" key="5">
    <source>
        <dbReference type="Proteomes" id="UP000184600"/>
    </source>
</evidence>
<keyword evidence="1" id="KW-0597">Phosphoprotein</keyword>
<gene>
    <name evidence="4" type="primary">rpfG_1</name>
    <name evidence="4" type="ORF">VQ7734_00229</name>
</gene>
<proteinExistence type="predicted"/>
<evidence type="ECO:0000256" key="1">
    <source>
        <dbReference type="PROSITE-ProRule" id="PRU00169"/>
    </source>
</evidence>
<dbReference type="SUPFAM" id="SSF109604">
    <property type="entry name" value="HD-domain/PDEase-like"/>
    <property type="match status" value="1"/>
</dbReference>
<dbReference type="InterPro" id="IPR011006">
    <property type="entry name" value="CheY-like_superfamily"/>
</dbReference>
<dbReference type="Pfam" id="PF13487">
    <property type="entry name" value="HD_5"/>
    <property type="match status" value="1"/>
</dbReference>
<dbReference type="PANTHER" id="PTHR45228">
    <property type="entry name" value="CYCLIC DI-GMP PHOSPHODIESTERASE TM_0186-RELATED"/>
    <property type="match status" value="1"/>
</dbReference>